<accession>A0ACC2PT12</accession>
<comment type="caution">
    <text evidence="1">The sequence shown here is derived from an EMBL/GenBank/DDBJ whole genome shotgun (WGS) entry which is preliminary data.</text>
</comment>
<name>A0ACC2PT12_9HYME</name>
<protein>
    <submittedName>
        <fullName evidence="1">Uncharacterized protein</fullName>
    </submittedName>
</protein>
<keyword evidence="2" id="KW-1185">Reference proteome</keyword>
<organism evidence="1 2">
    <name type="scientific">Eretmocerus hayati</name>
    <dbReference type="NCBI Taxonomy" id="131215"/>
    <lineage>
        <taxon>Eukaryota</taxon>
        <taxon>Metazoa</taxon>
        <taxon>Ecdysozoa</taxon>
        <taxon>Arthropoda</taxon>
        <taxon>Hexapoda</taxon>
        <taxon>Insecta</taxon>
        <taxon>Pterygota</taxon>
        <taxon>Neoptera</taxon>
        <taxon>Endopterygota</taxon>
        <taxon>Hymenoptera</taxon>
        <taxon>Apocrita</taxon>
        <taxon>Proctotrupomorpha</taxon>
        <taxon>Chalcidoidea</taxon>
        <taxon>Aphelinidae</taxon>
        <taxon>Aphelininae</taxon>
        <taxon>Eretmocerus</taxon>
    </lineage>
</organism>
<gene>
    <name evidence="1" type="ORF">QAD02_021880</name>
</gene>
<proteinExistence type="predicted"/>
<dbReference type="EMBL" id="CM056741">
    <property type="protein sequence ID" value="KAJ8686086.1"/>
    <property type="molecule type" value="Genomic_DNA"/>
</dbReference>
<dbReference type="Proteomes" id="UP001239111">
    <property type="component" value="Chromosome 1"/>
</dbReference>
<evidence type="ECO:0000313" key="2">
    <source>
        <dbReference type="Proteomes" id="UP001239111"/>
    </source>
</evidence>
<reference evidence="1" key="1">
    <citation type="submission" date="2023-04" db="EMBL/GenBank/DDBJ databases">
        <title>A chromosome-level genome assembly of the parasitoid wasp Eretmocerus hayati.</title>
        <authorList>
            <person name="Zhong Y."/>
            <person name="Liu S."/>
            <person name="Liu Y."/>
        </authorList>
    </citation>
    <scope>NUCLEOTIDE SEQUENCE</scope>
    <source>
        <strain evidence="1">ZJU_SS_LIU_2023</strain>
    </source>
</reference>
<evidence type="ECO:0000313" key="1">
    <source>
        <dbReference type="EMBL" id="KAJ8686086.1"/>
    </source>
</evidence>
<sequence>MLCLARYLGLIIGDLVPEDNENWQLYLKLRQIIDIVTAPSATRYDAIKLKQVVSEHNALYFRLIGPLKPKMHFMTHYPRLLLLNGPLSNSWGMPFERKNKELKEVADATKSNRNLPLTVATNLQLNACYVKEFCQGIDTDYQKGPTVTGIVNSGISQIFAHVENKKCIQQISSVHMLGKNFSEETVFLADIDEDEEPYFGEVKGVYEVSGQIHILTSMLETLYFYDHRHAYKMSGEILETRTIHIDDVPRIDPVMKLNCGNDTYLACKYGV</sequence>